<evidence type="ECO:0000313" key="3">
    <source>
        <dbReference type="Proteomes" id="UP001164286"/>
    </source>
</evidence>
<dbReference type="PANTHER" id="PTHR42840:SF7">
    <property type="entry name" value="BINDING ROSSMANN FOLD OXIDOREDUCTASE, PUTATIVE (AFU_ORTHOLOGUE AFUA_4G10190)-RELATED"/>
    <property type="match status" value="1"/>
</dbReference>
<dbReference type="Gene3D" id="3.40.50.720">
    <property type="entry name" value="NAD(P)-binding Rossmann-like Domain"/>
    <property type="match status" value="1"/>
</dbReference>
<dbReference type="InterPro" id="IPR036291">
    <property type="entry name" value="NAD(P)-bd_dom_sf"/>
</dbReference>
<gene>
    <name evidence="2" type="ORF">MKK02DRAFT_40270</name>
</gene>
<dbReference type="RefSeq" id="XP_052942885.1">
    <property type="nucleotide sequence ID" value="XM_053091029.1"/>
</dbReference>
<dbReference type="GO" id="GO:0006740">
    <property type="term" value="P:NADPH regeneration"/>
    <property type="evidence" value="ECO:0007669"/>
    <property type="project" value="TreeGrafter"/>
</dbReference>
<dbReference type="GO" id="GO:0016491">
    <property type="term" value="F:oxidoreductase activity"/>
    <property type="evidence" value="ECO:0007669"/>
    <property type="project" value="TreeGrafter"/>
</dbReference>
<dbReference type="GeneID" id="77730234"/>
<proteinExistence type="predicted"/>
<dbReference type="Pfam" id="PF01408">
    <property type="entry name" value="GFO_IDH_MocA"/>
    <property type="match status" value="1"/>
</dbReference>
<evidence type="ECO:0000259" key="1">
    <source>
        <dbReference type="Pfam" id="PF01408"/>
    </source>
</evidence>
<protein>
    <submittedName>
        <fullName evidence="2">NAD binding Rossmann fold oxidoreductase</fullName>
    </submittedName>
</protein>
<reference evidence="2" key="1">
    <citation type="journal article" date="2022" name="G3 (Bethesda)">
        <title>High quality genome of the basidiomycete yeast Dioszegia hungarica PDD-24b-2 isolated from cloud water.</title>
        <authorList>
            <person name="Jarrige D."/>
            <person name="Haridas S."/>
            <person name="Bleykasten-Grosshans C."/>
            <person name="Joly M."/>
            <person name="Nadalig T."/>
            <person name="Sancelme M."/>
            <person name="Vuilleumier S."/>
            <person name="Grigoriev I.V."/>
            <person name="Amato P."/>
            <person name="Bringel F."/>
        </authorList>
    </citation>
    <scope>NUCLEOTIDE SEQUENCE</scope>
    <source>
        <strain evidence="2">PDD-24b-2</strain>
    </source>
</reference>
<dbReference type="PANTHER" id="PTHR42840">
    <property type="entry name" value="NAD(P)-BINDING ROSSMANN-FOLD SUPERFAMILY PROTEIN-RELATED"/>
    <property type="match status" value="1"/>
</dbReference>
<keyword evidence="3" id="KW-1185">Reference proteome</keyword>
<organism evidence="2 3">
    <name type="scientific">Dioszegia hungarica</name>
    <dbReference type="NCBI Taxonomy" id="4972"/>
    <lineage>
        <taxon>Eukaryota</taxon>
        <taxon>Fungi</taxon>
        <taxon>Dikarya</taxon>
        <taxon>Basidiomycota</taxon>
        <taxon>Agaricomycotina</taxon>
        <taxon>Tremellomycetes</taxon>
        <taxon>Tremellales</taxon>
        <taxon>Bulleribasidiaceae</taxon>
        <taxon>Dioszegia</taxon>
    </lineage>
</organism>
<comment type="caution">
    <text evidence="2">The sequence shown here is derived from an EMBL/GenBank/DDBJ whole genome shotgun (WGS) entry which is preliminary data.</text>
</comment>
<dbReference type="InterPro" id="IPR000683">
    <property type="entry name" value="Gfo/Idh/MocA-like_OxRdtase_N"/>
</dbReference>
<dbReference type="GO" id="GO:0000166">
    <property type="term" value="F:nucleotide binding"/>
    <property type="evidence" value="ECO:0007669"/>
    <property type="project" value="InterPro"/>
</dbReference>
<name>A0AA38H2W1_9TREE</name>
<dbReference type="Gene3D" id="3.30.360.10">
    <property type="entry name" value="Dihydrodipicolinate Reductase, domain 2"/>
    <property type="match status" value="1"/>
</dbReference>
<dbReference type="EMBL" id="JAKWFO010000012">
    <property type="protein sequence ID" value="KAI9633108.1"/>
    <property type="molecule type" value="Genomic_DNA"/>
</dbReference>
<sequence length="262" mass="29737">MNANEYHVIHAVQCLRAGRHVFIEKSMAWNLAGADEVIAAERASGKTVFVGYMRRYATAFLRVMEMVQALPPKGIAFGELRRDGAGTLRVRDMIGSNALFTDQGGWFPERFTDFPVDANAERQRLSMQQYKEALGAKADEPGSQRTWILLNLLASHDLSAMRELLGMPEKVLHAWKSPSWPFMTVTFQYEGFVAHYEVGIDNVRVFDAHIEVYARDKRIKLTYDTPYIKGLPVTATILSSRENGDHSEEIIRPTYEDAYTLE</sequence>
<dbReference type="SUPFAM" id="SSF51735">
    <property type="entry name" value="NAD(P)-binding Rossmann-fold domains"/>
    <property type="match status" value="1"/>
</dbReference>
<evidence type="ECO:0000313" key="2">
    <source>
        <dbReference type="EMBL" id="KAI9633108.1"/>
    </source>
</evidence>
<dbReference type="GO" id="GO:0005737">
    <property type="term" value="C:cytoplasm"/>
    <property type="evidence" value="ECO:0007669"/>
    <property type="project" value="TreeGrafter"/>
</dbReference>
<feature type="domain" description="Gfo/Idh/MocA-like oxidoreductase N-terminal" evidence="1">
    <location>
        <begin position="4"/>
        <end position="52"/>
    </location>
</feature>
<accession>A0AA38H2W1</accession>
<dbReference type="AlphaFoldDB" id="A0AA38H2W1"/>
<dbReference type="Proteomes" id="UP001164286">
    <property type="component" value="Unassembled WGS sequence"/>
</dbReference>